<evidence type="ECO:0000259" key="2">
    <source>
        <dbReference type="Pfam" id="PF04909"/>
    </source>
</evidence>
<name>A0A813F9J9_POLGL</name>
<comment type="similarity">
    <text evidence="1">Belongs to the metallo-dependent hydrolases superfamily.</text>
</comment>
<dbReference type="AlphaFoldDB" id="A0A813F9J9"/>
<evidence type="ECO:0000313" key="3">
    <source>
        <dbReference type="EMBL" id="CAE8608431.1"/>
    </source>
</evidence>
<protein>
    <recommendedName>
        <fullName evidence="2">Amidohydrolase-related domain-containing protein</fullName>
    </recommendedName>
</protein>
<gene>
    <name evidence="3" type="ORF">PGLA1383_LOCUS26292</name>
</gene>
<evidence type="ECO:0000313" key="4">
    <source>
        <dbReference type="Proteomes" id="UP000654075"/>
    </source>
</evidence>
<dbReference type="InterPro" id="IPR052350">
    <property type="entry name" value="Metallo-dep_Lactonases"/>
</dbReference>
<dbReference type="Pfam" id="PF04909">
    <property type="entry name" value="Amidohydro_2"/>
    <property type="match status" value="1"/>
</dbReference>
<dbReference type="Proteomes" id="UP000654075">
    <property type="component" value="Unassembled WGS sequence"/>
</dbReference>
<dbReference type="SUPFAM" id="SSF51556">
    <property type="entry name" value="Metallo-dependent hydrolases"/>
    <property type="match status" value="1"/>
</dbReference>
<dbReference type="InterPro" id="IPR032466">
    <property type="entry name" value="Metal_Hydrolase"/>
</dbReference>
<dbReference type="PANTHER" id="PTHR43569:SF1">
    <property type="entry name" value="BLL3371 PROTEIN"/>
    <property type="match status" value="1"/>
</dbReference>
<organism evidence="3 4">
    <name type="scientific">Polarella glacialis</name>
    <name type="common">Dinoflagellate</name>
    <dbReference type="NCBI Taxonomy" id="89957"/>
    <lineage>
        <taxon>Eukaryota</taxon>
        <taxon>Sar</taxon>
        <taxon>Alveolata</taxon>
        <taxon>Dinophyceae</taxon>
        <taxon>Suessiales</taxon>
        <taxon>Suessiaceae</taxon>
        <taxon>Polarella</taxon>
    </lineage>
</organism>
<dbReference type="OrthoDB" id="2135488at2759"/>
<accession>A0A813F9J9</accession>
<dbReference type="OMA" id="FRGIRHA"/>
<dbReference type="Gene3D" id="3.20.20.140">
    <property type="entry name" value="Metal-dependent hydrolases"/>
    <property type="match status" value="1"/>
</dbReference>
<feature type="domain" description="Amidohydrolase-related" evidence="2">
    <location>
        <begin position="41"/>
        <end position="344"/>
    </location>
</feature>
<keyword evidence="4" id="KW-1185">Reference proteome</keyword>
<evidence type="ECO:0000256" key="1">
    <source>
        <dbReference type="ARBA" id="ARBA00038310"/>
    </source>
</evidence>
<reference evidence="3" key="1">
    <citation type="submission" date="2021-02" db="EMBL/GenBank/DDBJ databases">
        <authorList>
            <person name="Dougan E. K."/>
            <person name="Rhodes N."/>
            <person name="Thang M."/>
            <person name="Chan C."/>
        </authorList>
    </citation>
    <scope>NUCLEOTIDE SEQUENCE</scope>
</reference>
<comment type="caution">
    <text evidence="3">The sequence shown here is derived from an EMBL/GenBank/DDBJ whole genome shotgun (WGS) entry which is preliminary data.</text>
</comment>
<dbReference type="PANTHER" id="PTHR43569">
    <property type="entry name" value="AMIDOHYDROLASE"/>
    <property type="match status" value="1"/>
</dbReference>
<sequence>MDFQTRTTRYADRYPENEKLLQWLRKEAPEPVLEPELPICDPHHHLWDHRGKGALPEEVAKKFQFGSEVYLLEDMLEDVYDGHNVVSTVYVEAFSFYWKEGPEEFRPIGEVEFCQGVAAQCDSGLYGPARVCAGIQGRVDLRHPNVEEVLKTMMQCRNFCGVRGSGPFDDDFKRGMRALEKHGLVLDVFFIDPVAELPQLQLLAMEFPGVAIVADHLGGIVGPVLGLAQEADWRAAISELASTCPNVLCKVGGVQMKNNGFRLHERETPIGSEELAELVLPWYGHAIDCFGTSRCMFESNFPPDKDSISYRVLWNTFKRIAAKRGMTAEEKSEIFHDTAVHVYSLKPISPAASRGGA</sequence>
<dbReference type="InterPro" id="IPR006680">
    <property type="entry name" value="Amidohydro-rel"/>
</dbReference>
<dbReference type="GO" id="GO:0016787">
    <property type="term" value="F:hydrolase activity"/>
    <property type="evidence" value="ECO:0007669"/>
    <property type="project" value="InterPro"/>
</dbReference>
<proteinExistence type="inferred from homology"/>
<dbReference type="EMBL" id="CAJNNV010022980">
    <property type="protein sequence ID" value="CAE8608431.1"/>
    <property type="molecule type" value="Genomic_DNA"/>
</dbReference>